<evidence type="ECO:0000313" key="2">
    <source>
        <dbReference type="Proteomes" id="UP000006228"/>
    </source>
</evidence>
<organism evidence="1 2">
    <name type="scientific">Vibrio sinaloensis DSM 21326</name>
    <dbReference type="NCBI Taxonomy" id="945550"/>
    <lineage>
        <taxon>Bacteria</taxon>
        <taxon>Pseudomonadati</taxon>
        <taxon>Pseudomonadota</taxon>
        <taxon>Gammaproteobacteria</taxon>
        <taxon>Vibrionales</taxon>
        <taxon>Vibrionaceae</taxon>
        <taxon>Vibrio</taxon>
        <taxon>Vibrio oreintalis group</taxon>
    </lineage>
</organism>
<evidence type="ECO:0000313" key="1">
    <source>
        <dbReference type="EMBL" id="EGA69065.1"/>
    </source>
</evidence>
<comment type="caution">
    <text evidence="1">The sequence shown here is derived from an EMBL/GenBank/DDBJ whole genome shotgun (WGS) entry which is preliminary data.</text>
</comment>
<dbReference type="eggNOG" id="ENOG5033A1R">
    <property type="taxonomic scope" value="Bacteria"/>
</dbReference>
<dbReference type="GeneID" id="95570517"/>
<sequence>MIQWPCLLKLEGDDELIALKTEQHFEQECAALIVGQGDYLIDSMGATYPLCSSNHSVTVLSASSSTLNLVQVTDLIQKHEFAKAQICITKIQFRTLEEAIQAICDG</sequence>
<dbReference type="Proteomes" id="UP000006228">
    <property type="component" value="Unassembled WGS sequence"/>
</dbReference>
<dbReference type="OrthoDB" id="5771593at2"/>
<reference evidence="1 2" key="1">
    <citation type="journal article" date="2012" name="Int. J. Syst. Evol. Microbiol.">
        <title>Vibrio caribbeanicus sp. nov., isolated from the marine sponge Scleritoderma cyanea.</title>
        <authorList>
            <person name="Hoffmann M."/>
            <person name="Monday S.R."/>
            <person name="Allard M.W."/>
            <person name="Strain E.A."/>
            <person name="Whittaker P."/>
            <person name="Naum M."/>
            <person name="McCarthy P.J."/>
            <person name="Lopez J.V."/>
            <person name="Fischer M."/>
            <person name="Brown E.W."/>
        </authorList>
    </citation>
    <scope>NUCLEOTIDE SEQUENCE [LARGE SCALE GENOMIC DNA]</scope>
    <source>
        <strain evidence="2">DSMZ 21326</strain>
    </source>
</reference>
<gene>
    <name evidence="1" type="ORF">VISI1226_07158</name>
</gene>
<name>E8MAB6_PHOS4</name>
<protein>
    <submittedName>
        <fullName evidence="1">Uncharacterized protein</fullName>
    </submittedName>
</protein>
<dbReference type="InterPro" id="IPR025284">
    <property type="entry name" value="DUF4144"/>
</dbReference>
<accession>E8MAB6</accession>
<dbReference type="EMBL" id="AEVT01000093">
    <property type="protein sequence ID" value="EGA69065.1"/>
    <property type="molecule type" value="Genomic_DNA"/>
</dbReference>
<dbReference type="AlphaFoldDB" id="E8MAB6"/>
<dbReference type="Gene3D" id="2.40.10.320">
    <property type="entry name" value="Uncharacterised protein PF13642 yp_926445, N-terminal domain"/>
    <property type="match status" value="1"/>
</dbReference>
<dbReference type="Pfam" id="PF13642">
    <property type="entry name" value="DUF4144"/>
    <property type="match status" value="1"/>
</dbReference>
<proteinExistence type="predicted"/>
<dbReference type="RefSeq" id="WP_008079286.1">
    <property type="nucleotide sequence ID" value="NZ_AEVT01000093.1"/>
</dbReference>